<reference evidence="3 4" key="1">
    <citation type="submission" date="2016-07" db="EMBL/GenBank/DDBJ databases">
        <title>Complete genome sequence of the Lentzea guizhouensis DHS C013.</title>
        <authorList>
            <person name="Cao C."/>
        </authorList>
    </citation>
    <scope>NUCLEOTIDE SEQUENCE [LARGE SCALE GENOMIC DNA]</scope>
    <source>
        <strain evidence="3 4">DHS C013</strain>
    </source>
</reference>
<dbReference type="OrthoDB" id="3402961at2"/>
<dbReference type="Gene3D" id="1.20.140.10">
    <property type="entry name" value="Butyryl-CoA Dehydrogenase, subunit A, domain 3"/>
    <property type="match status" value="1"/>
</dbReference>
<dbReference type="KEGG" id="led:BBK82_46665"/>
<feature type="domain" description="Acyl-CoA dehydrogenase C-terminal" evidence="2">
    <location>
        <begin position="217"/>
        <end position="348"/>
    </location>
</feature>
<dbReference type="PANTHER" id="PTHR43884:SF25">
    <property type="entry name" value="ACYL-COA DEHYDROGENASE YDBM-RELATED"/>
    <property type="match status" value="1"/>
</dbReference>
<gene>
    <name evidence="3" type="ORF">BBK82_46665</name>
</gene>
<dbReference type="RefSeq" id="WP_065920630.1">
    <property type="nucleotide sequence ID" value="NZ_CP016793.1"/>
</dbReference>
<dbReference type="InterPro" id="IPR013107">
    <property type="entry name" value="Acyl-CoA_DH_C"/>
</dbReference>
<dbReference type="SUPFAM" id="SSF47203">
    <property type="entry name" value="Acyl-CoA dehydrogenase C-terminal domain-like"/>
    <property type="match status" value="1"/>
</dbReference>
<dbReference type="SUPFAM" id="SSF56645">
    <property type="entry name" value="Acyl-CoA dehydrogenase NM domain-like"/>
    <property type="match status" value="1"/>
</dbReference>
<accession>A0A1B2HX29</accession>
<keyword evidence="4" id="KW-1185">Reference proteome</keyword>
<evidence type="ECO:0000313" key="4">
    <source>
        <dbReference type="Proteomes" id="UP000093053"/>
    </source>
</evidence>
<dbReference type="GO" id="GO:0003995">
    <property type="term" value="F:acyl-CoA dehydrogenase activity"/>
    <property type="evidence" value="ECO:0007669"/>
    <property type="project" value="TreeGrafter"/>
</dbReference>
<dbReference type="Proteomes" id="UP000093053">
    <property type="component" value="Chromosome"/>
</dbReference>
<sequence>MPAHDATDLHALIRAEAPAAEQQRALTEPVLTALVDAGVHRMIAPKRYAGAELGLPEWSREIGELSRSDASTGWTAMTTTISSSLAWYLPTDAADEVFTDPRALIAGTAAPHGRAEAVSGGYRVSGRWGWGSAVPWCSWVIGGTLTPKGPRLAVYPRTDVTVHDTWHSTGLRATGSHEFSLFNAFLPSRRAIWPVGTTPGIEGPVTAFPFFSFLAVGVASVCLGIARRAIDETEALAVAKTPQHATTRLAEQAGLQIELALMEARLSSAAAFLHETLSAVWDMAVQRAHVPDEAKARMRLACTFAASEATEVTQKAFAAGGGSSVFESSALQRCFRDAHTAAQHTVVSKRLLETYSMHRLGLEPDMARF</sequence>
<dbReference type="InterPro" id="IPR036250">
    <property type="entry name" value="AcylCo_DH-like_C"/>
</dbReference>
<dbReference type="Gene3D" id="2.40.110.10">
    <property type="entry name" value="Butyryl-CoA Dehydrogenase, subunit A, domain 2"/>
    <property type="match status" value="1"/>
</dbReference>
<dbReference type="PIRSF" id="PIRSF016578">
    <property type="entry name" value="HsaA"/>
    <property type="match status" value="1"/>
</dbReference>
<dbReference type="InterPro" id="IPR009100">
    <property type="entry name" value="AcylCoA_DH/oxidase_NM_dom_sf"/>
</dbReference>
<dbReference type="STRING" id="1586287.BBK82_46665"/>
<dbReference type="Gene3D" id="1.10.540.10">
    <property type="entry name" value="Acyl-CoA dehydrogenase/oxidase, N-terminal domain"/>
    <property type="match status" value="1"/>
</dbReference>
<dbReference type="InterPro" id="IPR046373">
    <property type="entry name" value="Acyl-CoA_Oxase/DH_mid-dom_sf"/>
</dbReference>
<proteinExistence type="predicted"/>
<evidence type="ECO:0000256" key="1">
    <source>
        <dbReference type="ARBA" id="ARBA00023002"/>
    </source>
</evidence>
<name>A0A1B2HX29_9PSEU</name>
<evidence type="ECO:0000259" key="2">
    <source>
        <dbReference type="Pfam" id="PF08028"/>
    </source>
</evidence>
<dbReference type="InterPro" id="IPR037069">
    <property type="entry name" value="AcylCoA_DH/ox_N_sf"/>
</dbReference>
<protein>
    <recommendedName>
        <fullName evidence="2">Acyl-CoA dehydrogenase C-terminal domain-containing protein</fullName>
    </recommendedName>
</protein>
<organism evidence="3 4">
    <name type="scientific">Lentzea guizhouensis</name>
    <dbReference type="NCBI Taxonomy" id="1586287"/>
    <lineage>
        <taxon>Bacteria</taxon>
        <taxon>Bacillati</taxon>
        <taxon>Actinomycetota</taxon>
        <taxon>Actinomycetes</taxon>
        <taxon>Pseudonocardiales</taxon>
        <taxon>Pseudonocardiaceae</taxon>
        <taxon>Lentzea</taxon>
    </lineage>
</organism>
<evidence type="ECO:0000313" key="3">
    <source>
        <dbReference type="EMBL" id="ANZ42299.1"/>
    </source>
</evidence>
<dbReference type="GO" id="GO:0050660">
    <property type="term" value="F:flavin adenine dinucleotide binding"/>
    <property type="evidence" value="ECO:0007669"/>
    <property type="project" value="InterPro"/>
</dbReference>
<dbReference type="PANTHER" id="PTHR43884">
    <property type="entry name" value="ACYL-COA DEHYDROGENASE"/>
    <property type="match status" value="1"/>
</dbReference>
<dbReference type="EMBL" id="CP016793">
    <property type="protein sequence ID" value="ANZ42299.1"/>
    <property type="molecule type" value="Genomic_DNA"/>
</dbReference>
<dbReference type="Pfam" id="PF08028">
    <property type="entry name" value="Acyl-CoA_dh_2"/>
    <property type="match status" value="1"/>
</dbReference>
<keyword evidence="1" id="KW-0560">Oxidoreductase</keyword>
<dbReference type="AlphaFoldDB" id="A0A1B2HX29"/>